<dbReference type="AlphaFoldDB" id="A0A1D9PCS7"/>
<dbReference type="EMBL" id="CP017774">
    <property type="protein sequence ID" value="APA00389.1"/>
    <property type="molecule type" value="Genomic_DNA"/>
</dbReference>
<organism evidence="2 3">
    <name type="scientific">Flavobacterium commune</name>
    <dbReference type="NCBI Taxonomy" id="1306519"/>
    <lineage>
        <taxon>Bacteria</taxon>
        <taxon>Pseudomonadati</taxon>
        <taxon>Bacteroidota</taxon>
        <taxon>Flavobacteriia</taxon>
        <taxon>Flavobacteriales</taxon>
        <taxon>Flavobacteriaceae</taxon>
        <taxon>Flavobacterium</taxon>
    </lineage>
</organism>
<sequence>MPFGNKGISLGTWLKTKRLFKRNKKNRENLILFMVGWLVGWLVGWFCLIYIILYNLKSNI</sequence>
<reference evidence="2 3" key="1">
    <citation type="submission" date="2016-10" db="EMBL/GenBank/DDBJ databases">
        <title>Complete Genome Sequence of Flavobacterium sp. PK15.</title>
        <authorList>
            <person name="Ekwe A."/>
            <person name="Kim S.B."/>
        </authorList>
    </citation>
    <scope>NUCLEOTIDE SEQUENCE [LARGE SCALE GENOMIC DNA]</scope>
    <source>
        <strain evidence="2 3">PK15</strain>
    </source>
</reference>
<proteinExistence type="predicted"/>
<evidence type="ECO:0000313" key="2">
    <source>
        <dbReference type="EMBL" id="APA00389.1"/>
    </source>
</evidence>
<dbReference type="Proteomes" id="UP000178198">
    <property type="component" value="Chromosome"/>
</dbReference>
<gene>
    <name evidence="2" type="ORF">BIW12_13705</name>
</gene>
<accession>A0A1D9PCS7</accession>
<keyword evidence="1" id="KW-1133">Transmembrane helix</keyword>
<feature type="transmembrane region" description="Helical" evidence="1">
    <location>
        <begin position="30"/>
        <end position="53"/>
    </location>
</feature>
<name>A0A1D9PCS7_9FLAO</name>
<keyword evidence="3" id="KW-1185">Reference proteome</keyword>
<dbReference type="KEGG" id="fcm:BIW12_13705"/>
<keyword evidence="1" id="KW-0812">Transmembrane</keyword>
<protein>
    <submittedName>
        <fullName evidence="2">Uncharacterized protein</fullName>
    </submittedName>
</protein>
<keyword evidence="1" id="KW-0472">Membrane</keyword>
<evidence type="ECO:0000313" key="3">
    <source>
        <dbReference type="Proteomes" id="UP000178198"/>
    </source>
</evidence>
<evidence type="ECO:0000256" key="1">
    <source>
        <dbReference type="SAM" id="Phobius"/>
    </source>
</evidence>